<dbReference type="Proteomes" id="UP000000305">
    <property type="component" value="Unassembled WGS sequence"/>
</dbReference>
<dbReference type="GO" id="GO:0005634">
    <property type="term" value="C:nucleus"/>
    <property type="evidence" value="ECO:0007669"/>
    <property type="project" value="InterPro"/>
</dbReference>
<dbReference type="AlphaFoldDB" id="E9H0F6"/>
<organism evidence="2 3">
    <name type="scientific">Daphnia pulex</name>
    <name type="common">Water flea</name>
    <dbReference type="NCBI Taxonomy" id="6669"/>
    <lineage>
        <taxon>Eukaryota</taxon>
        <taxon>Metazoa</taxon>
        <taxon>Ecdysozoa</taxon>
        <taxon>Arthropoda</taxon>
        <taxon>Crustacea</taxon>
        <taxon>Branchiopoda</taxon>
        <taxon>Diplostraca</taxon>
        <taxon>Cladocera</taxon>
        <taxon>Anomopoda</taxon>
        <taxon>Daphniidae</taxon>
        <taxon>Daphnia</taxon>
    </lineage>
</organism>
<protein>
    <recommendedName>
        <fullName evidence="1">DNA-repair protein Xrcc1 N-terminal domain-containing protein</fullName>
    </recommendedName>
</protein>
<accession>E9H0F6</accession>
<name>E9H0F6_DAPPU</name>
<dbReference type="Gene3D" id="2.60.120.260">
    <property type="entry name" value="Galactose-binding domain-like"/>
    <property type="match status" value="1"/>
</dbReference>
<evidence type="ECO:0000313" key="2">
    <source>
        <dbReference type="EMBL" id="EFX74827.1"/>
    </source>
</evidence>
<dbReference type="InterPro" id="IPR002706">
    <property type="entry name" value="Xrcc1_N"/>
</dbReference>
<dbReference type="PANTHER" id="PTHR11370">
    <property type="entry name" value="DNA-REPAIR PROTEIN XRCC1"/>
    <property type="match status" value="1"/>
</dbReference>
<dbReference type="InterPro" id="IPR008979">
    <property type="entry name" value="Galactose-bd-like_sf"/>
</dbReference>
<dbReference type="HOGENOM" id="CLU_115672_1_0_1"/>
<gene>
    <name evidence="2" type="ORF">DAPPUDRAFT_56716</name>
</gene>
<dbReference type="PANTHER" id="PTHR11370:SF5">
    <property type="entry name" value="DNA REPAIR PROTEIN XRCC1"/>
    <property type="match status" value="1"/>
</dbReference>
<dbReference type="OrthoDB" id="25840at2759"/>
<evidence type="ECO:0000259" key="1">
    <source>
        <dbReference type="Pfam" id="PF01834"/>
    </source>
</evidence>
<dbReference type="eggNOG" id="KOG3226">
    <property type="taxonomic scope" value="Eukaryota"/>
</dbReference>
<dbReference type="FunFam" id="2.60.120.260:FF:000025">
    <property type="entry name" value="DNA repair protein XRCC1 isoform X1"/>
    <property type="match status" value="1"/>
</dbReference>
<dbReference type="EMBL" id="GL732580">
    <property type="protein sequence ID" value="EFX74827.1"/>
    <property type="molecule type" value="Genomic_DNA"/>
</dbReference>
<keyword evidence="3" id="KW-1185">Reference proteome</keyword>
<evidence type="ECO:0000313" key="3">
    <source>
        <dbReference type="Proteomes" id="UP000000305"/>
    </source>
</evidence>
<dbReference type="KEGG" id="dpx:DAPPUDRAFT_56716"/>
<sequence length="140" mass="16084">ENLIKDGVYRKWRCKSAGEQKAWVEFQLEKTSFISAVDIGNHGSAFIEILVGRSGCSDEDYKVLLNSASFMTPQECRNETNLQRVRIFKHQDLNKATQAEKWDRVRVVCTQPFNKQLQYGISFLTVHAPEEESANKTNNK</sequence>
<dbReference type="GO" id="GO:0003684">
    <property type="term" value="F:damaged DNA binding"/>
    <property type="evidence" value="ECO:0007669"/>
    <property type="project" value="InterPro"/>
</dbReference>
<feature type="non-terminal residue" evidence="2">
    <location>
        <position position="140"/>
    </location>
</feature>
<dbReference type="STRING" id="6669.E9H0F6"/>
<dbReference type="InParanoid" id="E9H0F6"/>
<dbReference type="OMA" id="DWGGWII"/>
<dbReference type="GO" id="GO:0000012">
    <property type="term" value="P:single strand break repair"/>
    <property type="evidence" value="ECO:0007669"/>
    <property type="project" value="InterPro"/>
</dbReference>
<proteinExistence type="predicted"/>
<feature type="domain" description="DNA-repair protein Xrcc1 N-terminal" evidence="1">
    <location>
        <begin position="1"/>
        <end position="125"/>
    </location>
</feature>
<reference evidence="2 3" key="1">
    <citation type="journal article" date="2011" name="Science">
        <title>The ecoresponsive genome of Daphnia pulex.</title>
        <authorList>
            <person name="Colbourne J.K."/>
            <person name="Pfrender M.E."/>
            <person name="Gilbert D."/>
            <person name="Thomas W.K."/>
            <person name="Tucker A."/>
            <person name="Oakley T.H."/>
            <person name="Tokishita S."/>
            <person name="Aerts A."/>
            <person name="Arnold G.J."/>
            <person name="Basu M.K."/>
            <person name="Bauer D.J."/>
            <person name="Caceres C.E."/>
            <person name="Carmel L."/>
            <person name="Casola C."/>
            <person name="Choi J.H."/>
            <person name="Detter J.C."/>
            <person name="Dong Q."/>
            <person name="Dusheyko S."/>
            <person name="Eads B.D."/>
            <person name="Frohlich T."/>
            <person name="Geiler-Samerotte K.A."/>
            <person name="Gerlach D."/>
            <person name="Hatcher P."/>
            <person name="Jogdeo S."/>
            <person name="Krijgsveld J."/>
            <person name="Kriventseva E.V."/>
            <person name="Kultz D."/>
            <person name="Laforsch C."/>
            <person name="Lindquist E."/>
            <person name="Lopez J."/>
            <person name="Manak J.R."/>
            <person name="Muller J."/>
            <person name="Pangilinan J."/>
            <person name="Patwardhan R.P."/>
            <person name="Pitluck S."/>
            <person name="Pritham E.J."/>
            <person name="Rechtsteiner A."/>
            <person name="Rho M."/>
            <person name="Rogozin I.B."/>
            <person name="Sakarya O."/>
            <person name="Salamov A."/>
            <person name="Schaack S."/>
            <person name="Shapiro H."/>
            <person name="Shiga Y."/>
            <person name="Skalitzky C."/>
            <person name="Smith Z."/>
            <person name="Souvorov A."/>
            <person name="Sung W."/>
            <person name="Tang Z."/>
            <person name="Tsuchiya D."/>
            <person name="Tu H."/>
            <person name="Vos H."/>
            <person name="Wang M."/>
            <person name="Wolf Y.I."/>
            <person name="Yamagata H."/>
            <person name="Yamada T."/>
            <person name="Ye Y."/>
            <person name="Shaw J.R."/>
            <person name="Andrews J."/>
            <person name="Crease T.J."/>
            <person name="Tang H."/>
            <person name="Lucas S.M."/>
            <person name="Robertson H.M."/>
            <person name="Bork P."/>
            <person name="Koonin E.V."/>
            <person name="Zdobnov E.M."/>
            <person name="Grigoriev I.V."/>
            <person name="Lynch M."/>
            <person name="Boore J.L."/>
        </authorList>
    </citation>
    <scope>NUCLEOTIDE SEQUENCE [LARGE SCALE GENOMIC DNA]</scope>
</reference>
<dbReference type="SUPFAM" id="SSF49785">
    <property type="entry name" value="Galactose-binding domain-like"/>
    <property type="match status" value="1"/>
</dbReference>
<dbReference type="Pfam" id="PF01834">
    <property type="entry name" value="XRCC1_N"/>
    <property type="match status" value="1"/>
</dbReference>